<feature type="region of interest" description="Disordered" evidence="2">
    <location>
        <begin position="509"/>
        <end position="533"/>
    </location>
</feature>
<dbReference type="SUPFAM" id="SSF51445">
    <property type="entry name" value="(Trans)glycosidases"/>
    <property type="match status" value="1"/>
</dbReference>
<dbReference type="CDD" id="cd11332">
    <property type="entry name" value="AmyAc_OligoGlu_TS"/>
    <property type="match status" value="1"/>
</dbReference>
<feature type="compositionally biased region" description="Low complexity" evidence="2">
    <location>
        <begin position="18"/>
        <end position="29"/>
    </location>
</feature>
<dbReference type="InterPro" id="IPR045857">
    <property type="entry name" value="O16G_dom_2"/>
</dbReference>
<keyword evidence="5" id="KW-1185">Reference proteome</keyword>
<dbReference type="PANTHER" id="PTHR10357">
    <property type="entry name" value="ALPHA-AMYLASE FAMILY MEMBER"/>
    <property type="match status" value="1"/>
</dbReference>
<dbReference type="InterPro" id="IPR006047">
    <property type="entry name" value="GH13_cat_dom"/>
</dbReference>
<dbReference type="Gene3D" id="3.90.400.10">
    <property type="entry name" value="Oligo-1,6-glucosidase, Domain 2"/>
    <property type="match status" value="1"/>
</dbReference>
<evidence type="ECO:0000256" key="2">
    <source>
        <dbReference type="SAM" id="MobiDB-lite"/>
    </source>
</evidence>
<dbReference type="EMBL" id="CP014228">
    <property type="protein sequence ID" value="AMD87054.1"/>
    <property type="molecule type" value="Genomic_DNA"/>
</dbReference>
<organism evidence="4 5">
    <name type="scientific">Actinomyces radicidentis</name>
    <dbReference type="NCBI Taxonomy" id="111015"/>
    <lineage>
        <taxon>Bacteria</taxon>
        <taxon>Bacillati</taxon>
        <taxon>Actinomycetota</taxon>
        <taxon>Actinomycetes</taxon>
        <taxon>Actinomycetales</taxon>
        <taxon>Actinomycetaceae</taxon>
        <taxon>Actinomyces</taxon>
    </lineage>
</organism>
<feature type="region of interest" description="Disordered" evidence="2">
    <location>
        <begin position="1"/>
        <end position="29"/>
    </location>
</feature>
<protein>
    <submittedName>
        <fullName evidence="4">Alpha-amylase</fullName>
    </submittedName>
</protein>
<feature type="domain" description="Glycosyl hydrolase family 13 catalytic" evidence="3">
    <location>
        <begin position="44"/>
        <end position="502"/>
    </location>
</feature>
<evidence type="ECO:0000313" key="4">
    <source>
        <dbReference type="EMBL" id="AMD87054.1"/>
    </source>
</evidence>
<name>A0A0X8JDV0_ACTRD</name>
<dbReference type="AlphaFoldDB" id="A0A0X8JDV0"/>
<feature type="compositionally biased region" description="Basic and acidic residues" evidence="2">
    <location>
        <begin position="8"/>
        <end position="17"/>
    </location>
</feature>
<evidence type="ECO:0000259" key="3">
    <source>
        <dbReference type="SMART" id="SM00642"/>
    </source>
</evidence>
<dbReference type="PANTHER" id="PTHR10357:SF179">
    <property type="entry name" value="NEUTRAL AND BASIC AMINO ACID TRANSPORT PROTEIN RBAT"/>
    <property type="match status" value="1"/>
</dbReference>
<dbReference type="Pfam" id="PF00128">
    <property type="entry name" value="Alpha-amylase"/>
    <property type="match status" value="2"/>
</dbReference>
<dbReference type="STRING" id="111015.AXF14_04915"/>
<dbReference type="KEGG" id="ard:AXF14_04915"/>
<dbReference type="Gene3D" id="3.20.20.80">
    <property type="entry name" value="Glycosidases"/>
    <property type="match status" value="2"/>
</dbReference>
<comment type="similarity">
    <text evidence="1">Belongs to the glycosyl hydrolase 13 family.</text>
</comment>
<reference evidence="5" key="1">
    <citation type="submission" date="2016-02" db="EMBL/GenBank/DDBJ databases">
        <authorList>
            <person name="Holder M.E."/>
            <person name="Ajami N.J."/>
            <person name="Petrosino J.F."/>
        </authorList>
    </citation>
    <scope>NUCLEOTIDE SEQUENCE [LARGE SCALE GENOMIC DNA]</scope>
    <source>
        <strain evidence="5">CCUG 36733</strain>
    </source>
</reference>
<gene>
    <name evidence="4" type="ORF">AXF14_04915</name>
</gene>
<dbReference type="GO" id="GO:0004556">
    <property type="term" value="F:alpha-amylase activity"/>
    <property type="evidence" value="ECO:0007669"/>
    <property type="project" value="TreeGrafter"/>
</dbReference>
<accession>A0A0X8JDV0</accession>
<dbReference type="SMART" id="SM00642">
    <property type="entry name" value="Aamy"/>
    <property type="match status" value="1"/>
</dbReference>
<dbReference type="InterPro" id="IPR017853">
    <property type="entry name" value="GH"/>
</dbReference>
<proteinExistence type="inferred from homology"/>
<sequence length="637" mass="70150">MRPVTEQTRLETAHPEADPQQTPEQAPAAARDERAWWKDAVVYQVYPRSFADSDGNGVGDLKGVTSRVPYLKALGVDAVWLSPFYPSALADGGYDVDDYRDVAPEIGTLEDFDKMSAALHDAGIRLMVDLVPNHSSNRHRWFRAAMAGGPDAPERALYHVREGRGEHGEEPPSDWRSMFGGSIWERIDDVDDAGRPLTGPGTGRPYQWYLHVFAPEQPDLNWDNPAVREDFKETLRFWCDRGVDGFRVDVAPGMAKDISDLDRPWSEIPWWPLPEDGSHPMFDRNEVHDIYREWREVLDSYDPPRFAVAEAGVPAARRPLYAASAGQAFNFQMQDADFTAASFAWAIDAGLADEAASGSTTWVLGCHDVFRVASRYAFDMDTALAEAAAEHERERRARDGGEELDQAHDAVAEDDAYPAGHQLLTTRRWVLADGAEPTPDPVAGERRARAGALVIMALPGAMYVFQGDELGLPEVPDTPEDRLQDPIAFRNRAVEKGRDGCRVPLPWTESGSSHGFGPDGGAEPHLPQPAGWGSHAVDVEAADPESTLSLYREGLRLRRELWGASNRGELTWLQRDEQVLAFERGGLQCWTAFGADVELPAGEVLLSSAPVGAIEADDGTAVSVLPADATAWLRPAR</sequence>
<evidence type="ECO:0000256" key="1">
    <source>
        <dbReference type="ARBA" id="ARBA00008061"/>
    </source>
</evidence>
<dbReference type="GO" id="GO:0009313">
    <property type="term" value="P:oligosaccharide catabolic process"/>
    <property type="evidence" value="ECO:0007669"/>
    <property type="project" value="TreeGrafter"/>
</dbReference>
<evidence type="ECO:0000313" key="5">
    <source>
        <dbReference type="Proteomes" id="UP000065220"/>
    </source>
</evidence>
<dbReference type="Proteomes" id="UP000065220">
    <property type="component" value="Chromosome"/>
</dbReference>